<dbReference type="EMBL" id="AP025295">
    <property type="protein sequence ID" value="BDD01586.1"/>
    <property type="molecule type" value="Genomic_DNA"/>
</dbReference>
<evidence type="ECO:0008006" key="5">
    <source>
        <dbReference type="Google" id="ProtNLM"/>
    </source>
</evidence>
<dbReference type="Gene3D" id="2.40.128.410">
    <property type="match status" value="1"/>
</dbReference>
<keyword evidence="3" id="KW-0614">Plasmid</keyword>
<dbReference type="RefSeq" id="WP_332920284.1">
    <property type="nucleotide sequence ID" value="NZ_AP025295.1"/>
</dbReference>
<feature type="chain" id="PRO_5046533229" description="DUF4251 domain-containing protein" evidence="2">
    <location>
        <begin position="22"/>
        <end position="198"/>
    </location>
</feature>
<dbReference type="Proteomes" id="UP001354989">
    <property type="component" value="Plasmid pPP3"/>
</dbReference>
<feature type="coiled-coil region" evidence="1">
    <location>
        <begin position="35"/>
        <end position="62"/>
    </location>
</feature>
<sequence length="198" mass="22139">MNKLTTIWMIIFVMIANVAFAQGTITTEQTDQPLTKKEQRRLAKQQKKIAEAEQEAIQAEITKQMIESGAFVLESHTLYNKYGRTAMVNSNTNFISIAQEEGVMQLAFQNIPVGINGIGGVTWEGKVNKYEFKENKHGGYMVSFSLFGSAGNFDVTMTVMASGQATARIRGNWSSELKYQGDLVPVNKSRVYKGFSRF</sequence>
<evidence type="ECO:0000313" key="4">
    <source>
        <dbReference type="Proteomes" id="UP001354989"/>
    </source>
</evidence>
<gene>
    <name evidence="3" type="ORF">PEPS_38660</name>
</gene>
<evidence type="ECO:0000313" key="3">
    <source>
        <dbReference type="EMBL" id="BDD01586.1"/>
    </source>
</evidence>
<keyword evidence="2" id="KW-0732">Signal</keyword>
<feature type="signal peptide" evidence="2">
    <location>
        <begin position="1"/>
        <end position="21"/>
    </location>
</feature>
<evidence type="ECO:0000256" key="1">
    <source>
        <dbReference type="SAM" id="Coils"/>
    </source>
</evidence>
<organism evidence="3 4">
    <name type="scientific">Persicobacter psychrovividus</name>
    <dbReference type="NCBI Taxonomy" id="387638"/>
    <lineage>
        <taxon>Bacteria</taxon>
        <taxon>Pseudomonadati</taxon>
        <taxon>Bacteroidota</taxon>
        <taxon>Cytophagia</taxon>
        <taxon>Cytophagales</taxon>
        <taxon>Persicobacteraceae</taxon>
        <taxon>Persicobacter</taxon>
    </lineage>
</organism>
<accession>A0ABN6LEH9</accession>
<keyword evidence="4" id="KW-1185">Reference proteome</keyword>
<reference evidence="3 4" key="1">
    <citation type="submission" date="2021-12" db="EMBL/GenBank/DDBJ databases">
        <title>Genome sequencing of bacteria with rrn-lacking chromosome and rrn-plasmid.</title>
        <authorList>
            <person name="Anda M."/>
            <person name="Iwasaki W."/>
        </authorList>
    </citation>
    <scope>NUCLEOTIDE SEQUENCE [LARGE SCALE GENOMIC DNA]</scope>
    <source>
        <strain evidence="3 4">NBRC 101262</strain>
        <plasmid evidence="3 4">pPP3</plasmid>
    </source>
</reference>
<geneLocation type="plasmid" evidence="3 4">
    <name>pPP3</name>
</geneLocation>
<proteinExistence type="predicted"/>
<name>A0ABN6LEH9_9BACT</name>
<dbReference type="Pfam" id="PF14059">
    <property type="entry name" value="DUF4251"/>
    <property type="match status" value="1"/>
</dbReference>
<keyword evidence="1" id="KW-0175">Coiled coil</keyword>
<protein>
    <recommendedName>
        <fullName evidence="5">DUF4251 domain-containing protein</fullName>
    </recommendedName>
</protein>
<dbReference type="InterPro" id="IPR025347">
    <property type="entry name" value="DUF4251"/>
</dbReference>
<evidence type="ECO:0000256" key="2">
    <source>
        <dbReference type="SAM" id="SignalP"/>
    </source>
</evidence>